<comment type="caution">
    <text evidence="3">The sequence shown here is derived from an EMBL/GenBank/DDBJ whole genome shotgun (WGS) entry which is preliminary data.</text>
</comment>
<dbReference type="EMBL" id="JBBMFM010000063">
    <property type="protein sequence ID" value="MEQ2426488.1"/>
    <property type="molecule type" value="Genomic_DNA"/>
</dbReference>
<dbReference type="PANTHER" id="PTHR43364:SF4">
    <property type="entry name" value="NAD(P)-LINKED OXIDOREDUCTASE SUPERFAMILY PROTEIN"/>
    <property type="match status" value="1"/>
</dbReference>
<protein>
    <submittedName>
        <fullName evidence="3">Aldo/keto reductase</fullName>
    </submittedName>
</protein>
<dbReference type="PANTHER" id="PTHR43364">
    <property type="entry name" value="NADH-SPECIFIC METHYLGLYOXAL REDUCTASE-RELATED"/>
    <property type="match status" value="1"/>
</dbReference>
<dbReference type="Pfam" id="PF00248">
    <property type="entry name" value="Aldo_ket_red"/>
    <property type="match status" value="1"/>
</dbReference>
<dbReference type="InterPro" id="IPR050523">
    <property type="entry name" value="AKR_Detox_Biosynth"/>
</dbReference>
<feature type="domain" description="NADP-dependent oxidoreductase" evidence="2">
    <location>
        <begin position="32"/>
        <end position="328"/>
    </location>
</feature>
<reference evidence="3 4" key="1">
    <citation type="submission" date="2024-03" db="EMBL/GenBank/DDBJ databases">
        <title>Human intestinal bacterial collection.</title>
        <authorList>
            <person name="Pauvert C."/>
            <person name="Hitch T.C.A."/>
            <person name="Clavel T."/>
        </authorList>
    </citation>
    <scope>NUCLEOTIDE SEQUENCE [LARGE SCALE GENOMIC DNA]</scope>
    <source>
        <strain evidence="3 4">CLA-SR-H021</strain>
    </source>
</reference>
<keyword evidence="4" id="KW-1185">Reference proteome</keyword>
<dbReference type="InterPro" id="IPR023210">
    <property type="entry name" value="NADP_OxRdtase_dom"/>
</dbReference>
<dbReference type="CDD" id="cd19082">
    <property type="entry name" value="AKR_AKR10A1_2"/>
    <property type="match status" value="1"/>
</dbReference>
<dbReference type="SUPFAM" id="SSF51430">
    <property type="entry name" value="NAD(P)-linked oxidoreductase"/>
    <property type="match status" value="1"/>
</dbReference>
<evidence type="ECO:0000256" key="1">
    <source>
        <dbReference type="ARBA" id="ARBA00023002"/>
    </source>
</evidence>
<accession>A0ABV1D7V7</accession>
<evidence type="ECO:0000313" key="4">
    <source>
        <dbReference type="Proteomes" id="UP001454086"/>
    </source>
</evidence>
<evidence type="ECO:0000313" key="3">
    <source>
        <dbReference type="EMBL" id="MEQ2426488.1"/>
    </source>
</evidence>
<organism evidence="3 4">
    <name type="scientific">Enterocloster hominis</name>
    <name type="common">ex Hitch et al. 2024</name>
    <dbReference type="NCBI Taxonomy" id="1917870"/>
    <lineage>
        <taxon>Bacteria</taxon>
        <taxon>Bacillati</taxon>
        <taxon>Bacillota</taxon>
        <taxon>Clostridia</taxon>
        <taxon>Lachnospirales</taxon>
        <taxon>Lachnospiraceae</taxon>
        <taxon>Enterocloster</taxon>
    </lineage>
</organism>
<keyword evidence="1" id="KW-0560">Oxidoreductase</keyword>
<sequence length="337" mass="37776">MRSDKGIRGQAGNDRRYSSRFCCADGTPVSTIALGTMYFGSRISRTESAKLLQVYTSLGGNQIDTARSYASWLDGRDGTSEQAIGMWLKEHGKRETLFIGTKGGLMPRGYNRDRGCLSCSHLEEELHKSLDALGTGYVDVFWLHRDERERPVEEIVDTCDALVRQGLVRYVGASNWTTERIQAANAYAGAAGKQGFSMSQIQFGLGVCTPEAWGDESVICMDPVSYEWYRTADIPLYAYSAQAQGFFSLYLEQGEDALNEDTRKKYLTEENMARARRVREASLRTGIDVSSLVIQYVLTREFETFLILGCSKAARIRDAFASMDLQIPELLDVREKM</sequence>
<dbReference type="Proteomes" id="UP001454086">
    <property type="component" value="Unassembled WGS sequence"/>
</dbReference>
<evidence type="ECO:0000259" key="2">
    <source>
        <dbReference type="Pfam" id="PF00248"/>
    </source>
</evidence>
<proteinExistence type="predicted"/>
<name>A0ABV1D7V7_9FIRM</name>
<dbReference type="RefSeq" id="WP_025486890.1">
    <property type="nucleotide sequence ID" value="NZ_JBBMFM010000063.1"/>
</dbReference>
<dbReference type="Gene3D" id="3.20.20.100">
    <property type="entry name" value="NADP-dependent oxidoreductase domain"/>
    <property type="match status" value="1"/>
</dbReference>
<dbReference type="InterPro" id="IPR036812">
    <property type="entry name" value="NAD(P)_OxRdtase_dom_sf"/>
</dbReference>
<gene>
    <name evidence="3" type="ORF">WMQ36_16060</name>
</gene>